<organism evidence="1 2">
    <name type="scientific">Rhizobium johnstonii (strain DSM 114642 / LMG 32736 / 3841)</name>
    <name type="common">Rhizobium leguminosarum bv. viciae</name>
    <dbReference type="NCBI Taxonomy" id="216596"/>
    <lineage>
        <taxon>Bacteria</taxon>
        <taxon>Pseudomonadati</taxon>
        <taxon>Pseudomonadota</taxon>
        <taxon>Alphaproteobacteria</taxon>
        <taxon>Hyphomicrobiales</taxon>
        <taxon>Rhizobiaceae</taxon>
        <taxon>Rhizobium/Agrobacterium group</taxon>
        <taxon>Rhizobium</taxon>
        <taxon>Rhizobium johnstonii</taxon>
    </lineage>
</organism>
<sequence>MDLDGNALLEAPNNGDIQTKLSGAGISDFQSINRQGLCRMAMLLINITAISI</sequence>
<dbReference type="EnsemblBacteria" id="CAK11564">
    <property type="protein sequence ID" value="CAK11564"/>
    <property type="gene ID" value="pRL70040"/>
</dbReference>
<dbReference type="EMBL" id="AM236081">
    <property type="protein sequence ID" value="CAK11564.1"/>
    <property type="molecule type" value="Genomic_DNA"/>
</dbReference>
<reference evidence="1 2" key="1">
    <citation type="journal article" date="2006" name="Genome Biol.">
        <title>The genome of Rhizobium leguminosarum has recognizable core and accessory components.</title>
        <authorList>
            <person name="Young J.W."/>
            <person name="Crossman L.C."/>
            <person name="Johnston A.W.B."/>
            <person name="Thomson N.R."/>
            <person name="Ghazoui Z.F."/>
            <person name="Hull K.H."/>
            <person name="Wexler M."/>
            <person name="Curson A.R.J."/>
            <person name="Todd J.D."/>
            <person name="Poole P.S."/>
            <person name="Mauchline T.H."/>
            <person name="East A.K."/>
            <person name="Quail M.A."/>
            <person name="Churcher C."/>
            <person name="Arrowsmith C."/>
            <person name="Cherevach A."/>
            <person name="Chillingworth T."/>
            <person name="Clarke K."/>
            <person name="Cronin A."/>
            <person name="Davis P."/>
            <person name="Fraser A."/>
            <person name="Hance Z."/>
            <person name="Hauser H."/>
            <person name="Jagels K."/>
            <person name="Moule S."/>
            <person name="Mungall K."/>
            <person name="Norbertczak H."/>
            <person name="Rabbinowitsch E."/>
            <person name="Sanders M."/>
            <person name="Simmonds M."/>
            <person name="Whitehead S."/>
            <person name="Parkhill J."/>
        </authorList>
    </citation>
    <scope>NUCLEOTIDE SEQUENCE [LARGE SCALE GENOMIC DNA]</scope>
    <source>
        <strain evidence="2">DSM 114642 / LMG 32736 / 3841</strain>
    </source>
</reference>
<gene>
    <name evidence="1" type="ordered locus">pRL70040</name>
</gene>
<dbReference type="Proteomes" id="UP000006575">
    <property type="component" value="Plasmid pRL7"/>
</dbReference>
<dbReference type="HOGENOM" id="CLU_3084026_0_0_5"/>
<accession>Q1M9X8</accession>
<dbReference type="AlphaFoldDB" id="Q1M9X8"/>
<keyword evidence="2" id="KW-1185">Reference proteome</keyword>
<protein>
    <submittedName>
        <fullName evidence="1">Uncharacterized protein</fullName>
    </submittedName>
</protein>
<name>Q1M9X8_RHIJ3</name>
<evidence type="ECO:0000313" key="1">
    <source>
        <dbReference type="EMBL" id="CAK11564.1"/>
    </source>
</evidence>
<proteinExistence type="predicted"/>
<evidence type="ECO:0000313" key="2">
    <source>
        <dbReference type="Proteomes" id="UP000006575"/>
    </source>
</evidence>
<dbReference type="KEGG" id="rle:pRL70040"/>
<geneLocation type="plasmid" evidence="1 2">
    <name>pRL7</name>
</geneLocation>
<keyword evidence="1" id="KW-0614">Plasmid</keyword>